<dbReference type="InParanoid" id="A0A1C4WA90"/>
<feature type="transmembrane region" description="Helical" evidence="9">
    <location>
        <begin position="332"/>
        <end position="351"/>
    </location>
</feature>
<feature type="region of interest" description="Disordered" evidence="8">
    <location>
        <begin position="461"/>
        <end position="480"/>
    </location>
</feature>
<evidence type="ECO:0000256" key="3">
    <source>
        <dbReference type="ARBA" id="ARBA00022679"/>
    </source>
</evidence>
<evidence type="ECO:0000313" key="10">
    <source>
        <dbReference type="EMBL" id="SCE93093.1"/>
    </source>
</evidence>
<evidence type="ECO:0000256" key="9">
    <source>
        <dbReference type="SAM" id="Phobius"/>
    </source>
</evidence>
<feature type="transmembrane region" description="Helical" evidence="9">
    <location>
        <begin position="397"/>
        <end position="418"/>
    </location>
</feature>
<keyword evidence="4 9" id="KW-0812">Transmembrane</keyword>
<evidence type="ECO:0000256" key="6">
    <source>
        <dbReference type="ARBA" id="ARBA00023136"/>
    </source>
</evidence>
<comment type="subcellular location">
    <subcellularLocation>
        <location evidence="1">Cell membrane</location>
        <topology evidence="1">Multi-pass membrane protein</topology>
    </subcellularLocation>
</comment>
<dbReference type="EMBL" id="LT607413">
    <property type="protein sequence ID" value="SCE93093.1"/>
    <property type="molecule type" value="Genomic_DNA"/>
</dbReference>
<reference evidence="11" key="1">
    <citation type="submission" date="2016-06" db="EMBL/GenBank/DDBJ databases">
        <authorList>
            <person name="Varghese N."/>
            <person name="Submissions Spin"/>
        </authorList>
    </citation>
    <scope>NUCLEOTIDE SEQUENCE [LARGE SCALE GENOMIC DNA]</scope>
    <source>
        <strain evidence="11">DSM 43816</strain>
    </source>
</reference>
<keyword evidence="5 9" id="KW-1133">Transmembrane helix</keyword>
<dbReference type="Proteomes" id="UP000198253">
    <property type="component" value="Chromosome I"/>
</dbReference>
<dbReference type="PIRSF" id="PIRSF010361">
    <property type="entry name" value="UCP010361"/>
    <property type="match status" value="1"/>
</dbReference>
<evidence type="ECO:0000256" key="1">
    <source>
        <dbReference type="ARBA" id="ARBA00004651"/>
    </source>
</evidence>
<feature type="region of interest" description="Disordered" evidence="8">
    <location>
        <begin position="1"/>
        <end position="20"/>
    </location>
</feature>
<feature type="transmembrane region" description="Helical" evidence="9">
    <location>
        <begin position="120"/>
        <end position="138"/>
    </location>
</feature>
<dbReference type="GO" id="GO:0005886">
    <property type="term" value="C:plasma membrane"/>
    <property type="evidence" value="ECO:0007669"/>
    <property type="project" value="UniProtKB-SubCell"/>
</dbReference>
<feature type="transmembrane region" description="Helical" evidence="9">
    <location>
        <begin position="254"/>
        <end position="275"/>
    </location>
</feature>
<dbReference type="OrthoDB" id="3348156at2"/>
<keyword evidence="3" id="KW-0808">Transferase</keyword>
<dbReference type="Pfam" id="PF09594">
    <property type="entry name" value="GT87"/>
    <property type="match status" value="1"/>
</dbReference>
<dbReference type="RefSeq" id="WP_088981396.1">
    <property type="nucleotide sequence ID" value="NZ_LT607413.1"/>
</dbReference>
<dbReference type="AlphaFoldDB" id="A0A1C4WA90"/>
<keyword evidence="11" id="KW-1185">Reference proteome</keyword>
<feature type="compositionally biased region" description="Basic and acidic residues" evidence="8">
    <location>
        <begin position="11"/>
        <end position="20"/>
    </location>
</feature>
<evidence type="ECO:0000256" key="2">
    <source>
        <dbReference type="ARBA" id="ARBA00022475"/>
    </source>
</evidence>
<dbReference type="InterPro" id="IPR018584">
    <property type="entry name" value="GT87"/>
</dbReference>
<dbReference type="GO" id="GO:0016758">
    <property type="term" value="F:hexosyltransferase activity"/>
    <property type="evidence" value="ECO:0007669"/>
    <property type="project" value="InterPro"/>
</dbReference>
<feature type="transmembrane region" description="Helical" evidence="9">
    <location>
        <begin position="358"/>
        <end position="377"/>
    </location>
</feature>
<name>A0A1C4WA90_MICEC</name>
<protein>
    <submittedName>
        <fullName evidence="10">Uncharacterized membrane protein</fullName>
    </submittedName>
</protein>
<feature type="transmembrane region" description="Helical" evidence="9">
    <location>
        <begin position="185"/>
        <end position="213"/>
    </location>
</feature>
<feature type="transmembrane region" description="Helical" evidence="9">
    <location>
        <begin position="430"/>
        <end position="450"/>
    </location>
</feature>
<accession>A0A1C4WA90</accession>
<keyword evidence="2" id="KW-1003">Cell membrane</keyword>
<proteinExistence type="inferred from homology"/>
<evidence type="ECO:0000313" key="11">
    <source>
        <dbReference type="Proteomes" id="UP000198253"/>
    </source>
</evidence>
<dbReference type="InterPro" id="IPR016570">
    <property type="entry name" value="UCP010361"/>
</dbReference>
<sequence>MSTQPTAGIDDAERSDHPSRSDGFVRGASQLIGGPLGDHAAALDRPAGSERRFWTAVRIVLALTCLTLALHWVQKSPCQDGAWQNNIQYTRFCYTDVLALYYAEGLNEGKVPYRDHPVEYPVLTGYFMGVLGLPVHALGVDDPGINQGMWFYNLNVLVLGALAVVTVAVILALRRRRPWDAALFALAPALLLTATVNWDLLAIGLGALGLLAWARSRPALAGVLLGLAGAAKMWPLFVLGPILVLALRAGKVRAALTAFGTAALTVVAVNLPAAVPYRENWDRFFELNSTRPIDWGTLWYIGRYLDGKINPGSPTEQGPFEWLNANIPTLNYLSYALFGLACLGVAALALLAPRRPRLAQLAFLVVAAFLIFSKVWSQQFVLWLLPLAVLARPRWGAFLAWQIAEVGYFAAFYGELLGSATSRPVIPEGVFVLASTLRLATVVLLCVLIVRDVLHPERDPVRATYPDDPDGGMLDGAPDAPWYTRWRQRSAAPEPEPVGATAT</sequence>
<evidence type="ECO:0000256" key="7">
    <source>
        <dbReference type="ARBA" id="ARBA00024033"/>
    </source>
</evidence>
<organism evidence="10 11">
    <name type="scientific">Micromonospora echinospora</name>
    <name type="common">Micromonospora purpurea</name>
    <dbReference type="NCBI Taxonomy" id="1877"/>
    <lineage>
        <taxon>Bacteria</taxon>
        <taxon>Bacillati</taxon>
        <taxon>Actinomycetota</taxon>
        <taxon>Actinomycetes</taxon>
        <taxon>Micromonosporales</taxon>
        <taxon>Micromonosporaceae</taxon>
        <taxon>Micromonospora</taxon>
    </lineage>
</organism>
<evidence type="ECO:0000256" key="8">
    <source>
        <dbReference type="SAM" id="MobiDB-lite"/>
    </source>
</evidence>
<feature type="transmembrane region" description="Helical" evidence="9">
    <location>
        <begin position="150"/>
        <end position="173"/>
    </location>
</feature>
<comment type="similarity">
    <text evidence="7">Belongs to the glycosyltransferase 87 family.</text>
</comment>
<feature type="transmembrane region" description="Helical" evidence="9">
    <location>
        <begin position="219"/>
        <end position="247"/>
    </location>
</feature>
<keyword evidence="6 9" id="KW-0472">Membrane</keyword>
<evidence type="ECO:0000256" key="5">
    <source>
        <dbReference type="ARBA" id="ARBA00022989"/>
    </source>
</evidence>
<evidence type="ECO:0000256" key="4">
    <source>
        <dbReference type="ARBA" id="ARBA00022692"/>
    </source>
</evidence>
<gene>
    <name evidence="10" type="ORF">GA0070618_2002</name>
</gene>